<dbReference type="EMBL" id="QBKU01000004">
    <property type="protein sequence ID" value="PTX74309.1"/>
    <property type="molecule type" value="Genomic_DNA"/>
</dbReference>
<dbReference type="RefSeq" id="WP_025047920.1">
    <property type="nucleotide sequence ID" value="NZ_QBKU01000004.1"/>
</dbReference>
<feature type="transmembrane region" description="Helical" evidence="6">
    <location>
        <begin position="39"/>
        <end position="66"/>
    </location>
</feature>
<dbReference type="PIRSF" id="PIRSF006324">
    <property type="entry name" value="LeuE"/>
    <property type="match status" value="1"/>
</dbReference>
<evidence type="ECO:0000313" key="8">
    <source>
        <dbReference type="Proteomes" id="UP000244092"/>
    </source>
</evidence>
<dbReference type="InterPro" id="IPR001123">
    <property type="entry name" value="LeuE-type"/>
</dbReference>
<dbReference type="GO" id="GO:0015171">
    <property type="term" value="F:amino acid transmembrane transporter activity"/>
    <property type="evidence" value="ECO:0007669"/>
    <property type="project" value="TreeGrafter"/>
</dbReference>
<keyword evidence="5 6" id="KW-0472">Membrane</keyword>
<evidence type="ECO:0000256" key="1">
    <source>
        <dbReference type="ARBA" id="ARBA00004651"/>
    </source>
</evidence>
<gene>
    <name evidence="7" type="ORF">C8N31_104190</name>
</gene>
<evidence type="ECO:0000313" key="7">
    <source>
        <dbReference type="EMBL" id="PTX74309.1"/>
    </source>
</evidence>
<dbReference type="PANTHER" id="PTHR30086">
    <property type="entry name" value="ARGININE EXPORTER PROTEIN ARGO"/>
    <property type="match status" value="1"/>
</dbReference>
<feature type="transmembrane region" description="Helical" evidence="6">
    <location>
        <begin position="72"/>
        <end position="89"/>
    </location>
</feature>
<evidence type="ECO:0000256" key="3">
    <source>
        <dbReference type="ARBA" id="ARBA00022692"/>
    </source>
</evidence>
<evidence type="ECO:0000256" key="2">
    <source>
        <dbReference type="ARBA" id="ARBA00022475"/>
    </source>
</evidence>
<protein>
    <submittedName>
        <fullName evidence="7">Threonine/homoserine/homoserine lactone efflux protein</fullName>
    </submittedName>
</protein>
<reference evidence="7 8" key="1">
    <citation type="submission" date="2018-04" db="EMBL/GenBank/DDBJ databases">
        <title>Genomic Encyclopedia of Archaeal and Bacterial Type Strains, Phase II (KMG-II): from individual species to whole genera.</title>
        <authorList>
            <person name="Goeker M."/>
        </authorList>
    </citation>
    <scope>NUCLEOTIDE SEQUENCE [LARGE SCALE GENOMIC DNA]</scope>
    <source>
        <strain evidence="7 8">DSM 12244</strain>
    </source>
</reference>
<evidence type="ECO:0000256" key="4">
    <source>
        <dbReference type="ARBA" id="ARBA00022989"/>
    </source>
</evidence>
<dbReference type="Pfam" id="PF01810">
    <property type="entry name" value="LysE"/>
    <property type="match status" value="1"/>
</dbReference>
<organism evidence="7 8">
    <name type="scientific">Sulfitobacter mediterraneus</name>
    <dbReference type="NCBI Taxonomy" id="83219"/>
    <lineage>
        <taxon>Bacteria</taxon>
        <taxon>Pseudomonadati</taxon>
        <taxon>Pseudomonadota</taxon>
        <taxon>Alphaproteobacteria</taxon>
        <taxon>Rhodobacterales</taxon>
        <taxon>Roseobacteraceae</taxon>
        <taxon>Sulfitobacter</taxon>
    </lineage>
</organism>
<feature type="transmembrane region" description="Helical" evidence="6">
    <location>
        <begin position="6"/>
        <end position="27"/>
    </location>
</feature>
<proteinExistence type="predicted"/>
<feature type="transmembrane region" description="Helical" evidence="6">
    <location>
        <begin position="184"/>
        <end position="205"/>
    </location>
</feature>
<keyword evidence="3 6" id="KW-0812">Transmembrane</keyword>
<accession>A0A2T6CFM9</accession>
<feature type="transmembrane region" description="Helical" evidence="6">
    <location>
        <begin position="153"/>
        <end position="177"/>
    </location>
</feature>
<dbReference type="Proteomes" id="UP000244092">
    <property type="component" value="Unassembled WGS sequence"/>
</dbReference>
<feature type="transmembrane region" description="Helical" evidence="6">
    <location>
        <begin position="110"/>
        <end position="133"/>
    </location>
</feature>
<name>A0A2T6CFM9_9RHOB</name>
<evidence type="ECO:0000256" key="5">
    <source>
        <dbReference type="ARBA" id="ARBA00023136"/>
    </source>
</evidence>
<dbReference type="GO" id="GO:0005886">
    <property type="term" value="C:plasma membrane"/>
    <property type="evidence" value="ECO:0007669"/>
    <property type="project" value="UniProtKB-SubCell"/>
</dbReference>
<dbReference type="OrthoDB" id="9804822at2"/>
<keyword evidence="4 6" id="KW-1133">Transmembrane helix</keyword>
<dbReference type="PANTHER" id="PTHR30086:SF20">
    <property type="entry name" value="ARGININE EXPORTER PROTEIN ARGO-RELATED"/>
    <property type="match status" value="1"/>
</dbReference>
<keyword evidence="2" id="KW-1003">Cell membrane</keyword>
<dbReference type="AlphaFoldDB" id="A0A2T6CFM9"/>
<sequence length="208" mass="21857">MPSPEILMTFTLACALVIVSPGPDNILAIGRGLSQGKIAALITSAAAATGLLVHVAAATLGLAVVIQTSQTAFFVVKLIGAGYLIWLGARAILSRNLISFNATDRLPLRSIFWTGFLTNVLNPKPAIFILAFIPQFISAEGPTMGQQMFVLGAWFALMAFVIFAVLGCSAHVVAGWFERNPRSVFVLNIGAGLALVGAGVSVISMDRN</sequence>
<comment type="caution">
    <text evidence="7">The sequence shown here is derived from an EMBL/GenBank/DDBJ whole genome shotgun (WGS) entry which is preliminary data.</text>
</comment>
<comment type="subcellular location">
    <subcellularLocation>
        <location evidence="1">Cell membrane</location>
        <topology evidence="1">Multi-pass membrane protein</topology>
    </subcellularLocation>
</comment>
<evidence type="ECO:0000256" key="6">
    <source>
        <dbReference type="SAM" id="Phobius"/>
    </source>
</evidence>